<comment type="caution">
    <text evidence="1">The sequence shown here is derived from an EMBL/GenBank/DDBJ whole genome shotgun (WGS) entry which is preliminary data.</text>
</comment>
<proteinExistence type="predicted"/>
<dbReference type="EMBL" id="CAJVPW010020270">
    <property type="protein sequence ID" value="CAG8688456.1"/>
    <property type="molecule type" value="Genomic_DNA"/>
</dbReference>
<evidence type="ECO:0000313" key="1">
    <source>
        <dbReference type="EMBL" id="CAG8688456.1"/>
    </source>
</evidence>
<accession>A0ACA9P582</accession>
<dbReference type="Proteomes" id="UP000789366">
    <property type="component" value="Unassembled WGS sequence"/>
</dbReference>
<reference evidence="1" key="1">
    <citation type="submission" date="2021-06" db="EMBL/GenBank/DDBJ databases">
        <authorList>
            <person name="Kallberg Y."/>
            <person name="Tangrot J."/>
            <person name="Rosling A."/>
        </authorList>
    </citation>
    <scope>NUCLEOTIDE SEQUENCE</scope>
    <source>
        <strain evidence="1">28 12/20/2015</strain>
    </source>
</reference>
<protein>
    <submittedName>
        <fullName evidence="1">14709_t:CDS:1</fullName>
    </submittedName>
</protein>
<keyword evidence="2" id="KW-1185">Reference proteome</keyword>
<evidence type="ECO:0000313" key="2">
    <source>
        <dbReference type="Proteomes" id="UP000789366"/>
    </source>
</evidence>
<organism evidence="1 2">
    <name type="scientific">Cetraspora pellucida</name>
    <dbReference type="NCBI Taxonomy" id="1433469"/>
    <lineage>
        <taxon>Eukaryota</taxon>
        <taxon>Fungi</taxon>
        <taxon>Fungi incertae sedis</taxon>
        <taxon>Mucoromycota</taxon>
        <taxon>Glomeromycotina</taxon>
        <taxon>Glomeromycetes</taxon>
        <taxon>Diversisporales</taxon>
        <taxon>Gigasporaceae</taxon>
        <taxon>Cetraspora</taxon>
    </lineage>
</organism>
<gene>
    <name evidence="1" type="ORF">SPELUC_LOCUS10619</name>
</gene>
<sequence>MSPNGHSLKKVILALGKSGNGKSFTAGVFGAINAIASSSSISVTSKVEVHESDNYVYIDTPGFDDSDEHVIDEDTEKHILHTMRKHGIINLTTILWFVINDYRATQSYKRQARFIESLARYHKGNVWDNTIIVVKGISIDLNQTIGPVAAASEILGELKTQTINENPLANIGIFPIFLFEQLSEKSPWRRIEHTSDQINEDGIYKASEPERILKRYEILMTGHNEHPITLLYEGAKCAKCSEESDPRLASRRCHGEFIKEHEPQFTKIHPKSTCFIHPSGTSTYHPKQMTSSHGGSLIKTHLPKTDSYHPGKKKKFHPQNPSKKHPMGTSLRHPGKLVKTHTGYITFIHTLGLSTSHRGTRKLYHPDPKMIHSGHISRSVVNFIKRPTWSCCGRPKGGQGCIYACCNMNTNTNGSLIRGAPKFGVAVRKQFPIQDVQTIIIVVGRWCHVRDEPCSRKYDCCGQKVPAPACIEIYTCCLRSKVSEGCKDIYKCCGGLEPCFRQHDCCGKDVGTLGCKMVYECCNKDVNSRGCEDAHKCCMQEIGSPGCTDVCKNCRSKKGTEGCEEFFQHDWRIL</sequence>
<name>A0ACA9P582_9GLOM</name>